<comment type="caution">
    <text evidence="2">The sequence shown here is derived from an EMBL/GenBank/DDBJ whole genome shotgun (WGS) entry which is preliminary data.</text>
</comment>
<dbReference type="Gene3D" id="1.25.40.10">
    <property type="entry name" value="Tetratricopeptide repeat domain"/>
    <property type="match status" value="1"/>
</dbReference>
<reference evidence="2 3" key="1">
    <citation type="submission" date="2022-05" db="EMBL/GenBank/DDBJ databases">
        <authorList>
            <consortium name="Genoscope - CEA"/>
            <person name="William W."/>
        </authorList>
    </citation>
    <scope>NUCLEOTIDE SEQUENCE [LARGE SCALE GENOMIC DNA]</scope>
</reference>
<gene>
    <name evidence="2" type="ORF">PLOB_00014893</name>
</gene>
<feature type="repeat" description="TPR" evidence="1">
    <location>
        <begin position="33"/>
        <end position="66"/>
    </location>
</feature>
<name>A0ABN8NI24_9CNID</name>
<proteinExistence type="predicted"/>
<keyword evidence="3" id="KW-1185">Reference proteome</keyword>
<accession>A0ABN8NI24</accession>
<keyword evidence="1" id="KW-0802">TPR repeat</keyword>
<protein>
    <recommendedName>
        <fullName evidence="4">Tetratricopeptide repeat protein</fullName>
    </recommendedName>
</protein>
<evidence type="ECO:0000256" key="1">
    <source>
        <dbReference type="PROSITE-ProRule" id="PRU00339"/>
    </source>
</evidence>
<dbReference type="EMBL" id="CALNXK010000019">
    <property type="protein sequence ID" value="CAH3106637.1"/>
    <property type="molecule type" value="Genomic_DNA"/>
</dbReference>
<dbReference type="InterPro" id="IPR019734">
    <property type="entry name" value="TPR_rpt"/>
</dbReference>
<evidence type="ECO:0000313" key="3">
    <source>
        <dbReference type="Proteomes" id="UP001159405"/>
    </source>
</evidence>
<dbReference type="Proteomes" id="UP001159405">
    <property type="component" value="Unassembled WGS sequence"/>
</dbReference>
<evidence type="ECO:0008006" key="4">
    <source>
        <dbReference type="Google" id="ProtNLM"/>
    </source>
</evidence>
<sequence length="131" mass="14704">MARSPITASKEGEATLAAEEILHFDDDNLRAIAEVYKNEGNDEYKKNNFNNAIQFYTEGIEVNCKDEELNAILYSNRAAARFNLGNYTEILDDAKIAVGLRPSFLKAFVRGASACVQLKKFDEAITWCDKD</sequence>
<dbReference type="InterPro" id="IPR011990">
    <property type="entry name" value="TPR-like_helical_dom_sf"/>
</dbReference>
<dbReference type="PANTHER" id="PTHR46035">
    <property type="entry name" value="TETRATRICOPEPTIDE REPEAT PROTEIN 4"/>
    <property type="match status" value="1"/>
</dbReference>
<dbReference type="SMART" id="SM00028">
    <property type="entry name" value="TPR"/>
    <property type="match status" value="2"/>
</dbReference>
<dbReference type="SUPFAM" id="SSF48452">
    <property type="entry name" value="TPR-like"/>
    <property type="match status" value="1"/>
</dbReference>
<evidence type="ECO:0000313" key="2">
    <source>
        <dbReference type="EMBL" id="CAH3106637.1"/>
    </source>
</evidence>
<organism evidence="2 3">
    <name type="scientific">Porites lobata</name>
    <dbReference type="NCBI Taxonomy" id="104759"/>
    <lineage>
        <taxon>Eukaryota</taxon>
        <taxon>Metazoa</taxon>
        <taxon>Cnidaria</taxon>
        <taxon>Anthozoa</taxon>
        <taxon>Hexacorallia</taxon>
        <taxon>Scleractinia</taxon>
        <taxon>Fungiina</taxon>
        <taxon>Poritidae</taxon>
        <taxon>Porites</taxon>
    </lineage>
</organism>
<dbReference type="PANTHER" id="PTHR46035:SF1">
    <property type="entry name" value="TETRATRICOPEPTIDE REPEAT PROTEIN 4"/>
    <property type="match status" value="1"/>
</dbReference>
<dbReference type="PROSITE" id="PS50005">
    <property type="entry name" value="TPR"/>
    <property type="match status" value="1"/>
</dbReference>